<name>A0A100HLP1_9DEIO</name>
<organism evidence="1 2">
    <name type="scientific">Deinococcus grandis</name>
    <dbReference type="NCBI Taxonomy" id="57498"/>
    <lineage>
        <taxon>Bacteria</taxon>
        <taxon>Thermotogati</taxon>
        <taxon>Deinococcota</taxon>
        <taxon>Deinococci</taxon>
        <taxon>Deinococcales</taxon>
        <taxon>Deinococcaceae</taxon>
        <taxon>Deinococcus</taxon>
    </lineage>
</organism>
<reference evidence="2" key="1">
    <citation type="submission" date="2015-11" db="EMBL/GenBank/DDBJ databases">
        <title>Draft Genome Sequence of the Radioresistant Bacterium Deinococcus grandis, Isolated from Freshwater Fish in Japan.</title>
        <authorList>
            <person name="Satoh K."/>
            <person name="Onodera T."/>
            <person name="Omoso K."/>
            <person name="Takeda-Yano K."/>
            <person name="Katayama T."/>
            <person name="Oono Y."/>
            <person name="Narumi I."/>
        </authorList>
    </citation>
    <scope>NUCLEOTIDE SEQUENCE [LARGE SCALE GENOMIC DNA]</scope>
    <source>
        <strain evidence="2">ATCC 43672</strain>
    </source>
</reference>
<keyword evidence="2" id="KW-1185">Reference proteome</keyword>
<sequence>MVWGLLLCWVALRFPRSFRLAWQRALLSLPGLFPLLPLLAVALGQPWNVPEPGRWAAGNVAPALPELRPAPPPGSPVPLLAGDAPRPVALPPAQARFTLALPVWAEPRVRPALSVLGRRQSDGG</sequence>
<dbReference type="AlphaFoldDB" id="A0A100HLP1"/>
<protein>
    <submittedName>
        <fullName evidence="1">Uncharacterized protein</fullName>
    </submittedName>
</protein>
<evidence type="ECO:0000313" key="2">
    <source>
        <dbReference type="Proteomes" id="UP000056209"/>
    </source>
</evidence>
<evidence type="ECO:0000313" key="1">
    <source>
        <dbReference type="EMBL" id="GAQ21770.1"/>
    </source>
</evidence>
<accession>A0A100HLP1</accession>
<dbReference type="EMBL" id="BCMS01000001">
    <property type="protein sequence ID" value="GAQ21770.1"/>
    <property type="molecule type" value="Genomic_DNA"/>
</dbReference>
<comment type="caution">
    <text evidence="1">The sequence shown here is derived from an EMBL/GenBank/DDBJ whole genome shotgun (WGS) entry which is preliminary data.</text>
</comment>
<gene>
    <name evidence="1" type="ORF">DEIGR_101797</name>
</gene>
<dbReference type="Proteomes" id="UP000056209">
    <property type="component" value="Unassembled WGS sequence"/>
</dbReference>
<proteinExistence type="predicted"/>